<feature type="transmembrane region" description="Helical" evidence="1">
    <location>
        <begin position="129"/>
        <end position="148"/>
    </location>
</feature>
<feature type="transmembrane region" description="Helical" evidence="1">
    <location>
        <begin position="12"/>
        <end position="32"/>
    </location>
</feature>
<feature type="transmembrane region" description="Helical" evidence="1">
    <location>
        <begin position="97"/>
        <end position="117"/>
    </location>
</feature>
<evidence type="ECO:0000313" key="2">
    <source>
        <dbReference type="EMBL" id="TDC96451.1"/>
    </source>
</evidence>
<accession>A0A4R4UWB2</accession>
<keyword evidence="3" id="KW-1185">Reference proteome</keyword>
<organism evidence="2 3">
    <name type="scientific">Nonomuraea deserti</name>
    <dbReference type="NCBI Taxonomy" id="1848322"/>
    <lineage>
        <taxon>Bacteria</taxon>
        <taxon>Bacillati</taxon>
        <taxon>Actinomycetota</taxon>
        <taxon>Actinomycetes</taxon>
        <taxon>Streptosporangiales</taxon>
        <taxon>Streptosporangiaceae</taxon>
        <taxon>Nonomuraea</taxon>
    </lineage>
</organism>
<keyword evidence="1" id="KW-0812">Transmembrane</keyword>
<keyword evidence="1" id="KW-0472">Membrane</keyword>
<evidence type="ECO:0008006" key="4">
    <source>
        <dbReference type="Google" id="ProtNLM"/>
    </source>
</evidence>
<keyword evidence="1" id="KW-1133">Transmembrane helix</keyword>
<name>A0A4R4UWB2_9ACTN</name>
<protein>
    <recommendedName>
        <fullName evidence="4">DUF2569 family protein</fullName>
    </recommendedName>
</protein>
<reference evidence="2 3" key="1">
    <citation type="submission" date="2019-03" db="EMBL/GenBank/DDBJ databases">
        <title>Draft genome sequences of novel Actinobacteria.</title>
        <authorList>
            <person name="Sahin N."/>
            <person name="Ay H."/>
            <person name="Saygin H."/>
        </authorList>
    </citation>
    <scope>NUCLEOTIDE SEQUENCE [LARGE SCALE GENOMIC DNA]</scope>
    <source>
        <strain evidence="2 3">KC310</strain>
    </source>
</reference>
<dbReference type="AlphaFoldDB" id="A0A4R4UWB2"/>
<dbReference type="EMBL" id="SMKO01000164">
    <property type="protein sequence ID" value="TDC96451.1"/>
    <property type="molecule type" value="Genomic_DNA"/>
</dbReference>
<proteinExistence type="predicted"/>
<sequence>MVVRLYQEKGVPAALRLLVPQTLVLVVLYIALPVQMAVDRDFTSASIMRNNPALDPANLDFAVNAAIVYAIVLHALDVVLVVWFVLKALKGRHWARIALTVYLVIATLASFISAAAGSEYYWAVISGDVIHLAMIAALWLPASARAFFAAHRRHSG</sequence>
<dbReference type="RefSeq" id="WP_132603050.1">
    <property type="nucleotide sequence ID" value="NZ_SMKO01000164.1"/>
</dbReference>
<feature type="transmembrane region" description="Helical" evidence="1">
    <location>
        <begin position="61"/>
        <end position="85"/>
    </location>
</feature>
<evidence type="ECO:0000256" key="1">
    <source>
        <dbReference type="SAM" id="Phobius"/>
    </source>
</evidence>
<evidence type="ECO:0000313" key="3">
    <source>
        <dbReference type="Proteomes" id="UP000295258"/>
    </source>
</evidence>
<gene>
    <name evidence="2" type="ORF">E1292_38405</name>
</gene>
<dbReference type="Proteomes" id="UP000295258">
    <property type="component" value="Unassembled WGS sequence"/>
</dbReference>
<comment type="caution">
    <text evidence="2">The sequence shown here is derived from an EMBL/GenBank/DDBJ whole genome shotgun (WGS) entry which is preliminary data.</text>
</comment>